<accession>A0A1G8JUU8</accession>
<dbReference type="EMBL" id="FNCJ01000021">
    <property type="protein sequence ID" value="SDI35004.1"/>
    <property type="molecule type" value="Genomic_DNA"/>
</dbReference>
<organism evidence="1 2">
    <name type="scientific">Paraburkholderia phenazinium</name>
    <dbReference type="NCBI Taxonomy" id="60549"/>
    <lineage>
        <taxon>Bacteria</taxon>
        <taxon>Pseudomonadati</taxon>
        <taxon>Pseudomonadota</taxon>
        <taxon>Betaproteobacteria</taxon>
        <taxon>Burkholderiales</taxon>
        <taxon>Burkholderiaceae</taxon>
        <taxon>Paraburkholderia</taxon>
    </lineage>
</organism>
<protein>
    <submittedName>
        <fullName evidence="1">Uncharacterized protein</fullName>
    </submittedName>
</protein>
<reference evidence="1 2" key="1">
    <citation type="submission" date="2016-10" db="EMBL/GenBank/DDBJ databases">
        <authorList>
            <person name="de Groot N.N."/>
        </authorList>
    </citation>
    <scope>NUCLEOTIDE SEQUENCE [LARGE SCALE GENOMIC DNA]</scope>
    <source>
        <strain evidence="1 2">LMG 2247</strain>
    </source>
</reference>
<sequence>MSELQPEPARIRQPASQTKCNGLGLLKMYPLACVLASCMLRC</sequence>
<evidence type="ECO:0000313" key="1">
    <source>
        <dbReference type="EMBL" id="SDI35004.1"/>
    </source>
</evidence>
<gene>
    <name evidence="1" type="ORF">SAMN05216466_12158</name>
</gene>
<proteinExistence type="predicted"/>
<name>A0A1G8JUU8_9BURK</name>
<evidence type="ECO:0000313" key="2">
    <source>
        <dbReference type="Proteomes" id="UP000199706"/>
    </source>
</evidence>
<dbReference type="Proteomes" id="UP000199706">
    <property type="component" value="Unassembled WGS sequence"/>
</dbReference>
<dbReference type="AlphaFoldDB" id="A0A1G8JUU8"/>